<dbReference type="GO" id="GO:0032259">
    <property type="term" value="P:methylation"/>
    <property type="evidence" value="ECO:0007669"/>
    <property type="project" value="UniProtKB-KW"/>
</dbReference>
<protein>
    <submittedName>
        <fullName evidence="4">Class I SAM-dependent methyltransferase</fullName>
    </submittedName>
</protein>
<keyword evidence="1 4" id="KW-0489">Methyltransferase</keyword>
<evidence type="ECO:0000259" key="3">
    <source>
        <dbReference type="Pfam" id="PF13649"/>
    </source>
</evidence>
<feature type="domain" description="Methyltransferase" evidence="3">
    <location>
        <begin position="53"/>
        <end position="148"/>
    </location>
</feature>
<dbReference type="InterPro" id="IPR029063">
    <property type="entry name" value="SAM-dependent_MTases_sf"/>
</dbReference>
<gene>
    <name evidence="4" type="ORF">DX908_05875</name>
</gene>
<dbReference type="AlphaFoldDB" id="A0A371RHE0"/>
<dbReference type="CDD" id="cd02440">
    <property type="entry name" value="AdoMet_MTases"/>
    <property type="match status" value="1"/>
</dbReference>
<dbReference type="InterPro" id="IPR041698">
    <property type="entry name" value="Methyltransf_25"/>
</dbReference>
<keyword evidence="5" id="KW-1185">Reference proteome</keyword>
<organism evidence="4 5">
    <name type="scientific">Parvularcula marina</name>
    <dbReference type="NCBI Taxonomy" id="2292771"/>
    <lineage>
        <taxon>Bacteria</taxon>
        <taxon>Pseudomonadati</taxon>
        <taxon>Pseudomonadota</taxon>
        <taxon>Alphaproteobacteria</taxon>
        <taxon>Parvularculales</taxon>
        <taxon>Parvularculaceae</taxon>
        <taxon>Parvularcula</taxon>
    </lineage>
</organism>
<name>A0A371RHE0_9PROT</name>
<sequence length="280" mass="30468">MTEKPKKTETRKNDWNSGAALTWVTAQALLDGMFEPVETLLAEAARKAGAKTVLDVGCGTGATTLAIAGALGPDGTCTGIDISEGMIAAAEARAREASVNAEFIRADAETHPLPAEQFDMVTSRFGVMFFDDPVRAFANLRGATKNKGHLRCVVWRSPEDNPFMTTAIKAAAPYIPDLPPFDPDAPGQFAFAREELVRTILEKSGWQEISFTPLDFECEFPATELEFYFKRLGVVGRMFDQLDAATQATVTAAMHEAFRPFVDGETVRFTAACWDISARA</sequence>
<comment type="caution">
    <text evidence="4">The sequence shown here is derived from an EMBL/GenBank/DDBJ whole genome shotgun (WGS) entry which is preliminary data.</text>
</comment>
<dbReference type="OrthoDB" id="8153637at2"/>
<dbReference type="RefSeq" id="WP_116391483.1">
    <property type="nucleotide sequence ID" value="NZ_QUQO01000001.1"/>
</dbReference>
<dbReference type="SUPFAM" id="SSF53335">
    <property type="entry name" value="S-adenosyl-L-methionine-dependent methyltransferases"/>
    <property type="match status" value="1"/>
</dbReference>
<keyword evidence="2 4" id="KW-0808">Transferase</keyword>
<dbReference type="Pfam" id="PF13649">
    <property type="entry name" value="Methyltransf_25"/>
    <property type="match status" value="1"/>
</dbReference>
<proteinExistence type="predicted"/>
<evidence type="ECO:0000256" key="1">
    <source>
        <dbReference type="ARBA" id="ARBA00022603"/>
    </source>
</evidence>
<dbReference type="PANTHER" id="PTHR43861:SF1">
    <property type="entry name" value="TRANS-ACONITATE 2-METHYLTRANSFERASE"/>
    <property type="match status" value="1"/>
</dbReference>
<dbReference type="GO" id="GO:0008168">
    <property type="term" value="F:methyltransferase activity"/>
    <property type="evidence" value="ECO:0007669"/>
    <property type="project" value="UniProtKB-KW"/>
</dbReference>
<dbReference type="Proteomes" id="UP000264589">
    <property type="component" value="Unassembled WGS sequence"/>
</dbReference>
<accession>A0A371RHE0</accession>
<evidence type="ECO:0000313" key="5">
    <source>
        <dbReference type="Proteomes" id="UP000264589"/>
    </source>
</evidence>
<evidence type="ECO:0000313" key="4">
    <source>
        <dbReference type="EMBL" id="RFB04851.1"/>
    </source>
</evidence>
<dbReference type="PANTHER" id="PTHR43861">
    <property type="entry name" value="TRANS-ACONITATE 2-METHYLTRANSFERASE-RELATED"/>
    <property type="match status" value="1"/>
</dbReference>
<evidence type="ECO:0000256" key="2">
    <source>
        <dbReference type="ARBA" id="ARBA00022679"/>
    </source>
</evidence>
<dbReference type="Gene3D" id="3.40.50.150">
    <property type="entry name" value="Vaccinia Virus protein VP39"/>
    <property type="match status" value="1"/>
</dbReference>
<dbReference type="EMBL" id="QUQO01000001">
    <property type="protein sequence ID" value="RFB04851.1"/>
    <property type="molecule type" value="Genomic_DNA"/>
</dbReference>
<reference evidence="4 5" key="1">
    <citation type="submission" date="2018-08" db="EMBL/GenBank/DDBJ databases">
        <title>Parvularcula sp. SM1705, isolated from surface water of the South Sea China.</title>
        <authorList>
            <person name="Sun L."/>
        </authorList>
    </citation>
    <scope>NUCLEOTIDE SEQUENCE [LARGE SCALE GENOMIC DNA]</scope>
    <source>
        <strain evidence="4 5">SM1705</strain>
    </source>
</reference>
<dbReference type="InParanoid" id="A0A371RHE0"/>